<keyword evidence="7" id="KW-0998">Cell outer membrane</keyword>
<keyword evidence="6" id="KW-0472">Membrane</keyword>
<accession>A0A291QPT2</accession>
<sequence length="490" mass="56430">MFKFIRLIICCLVLLTPMLVSAQETLTLNGVIDAAKEQSPSYNRARSNALNSLYRYRWFESGLKPQLVLNFDNNSSFMGQTVPITQPDGTIDYRRRSYSSSALGLSLRQVVPWTGGVFSFRSDLERTDQFSPTKMQNYLSTPFSINYYQPTLMYNSYRWDRQIEPLLYDESKRKYIEDLEVVALDATRYFFAAAAAQKQVEILQDNVRNTDTLYTISKGRFELGKIAENDLLQIELNLLKSKTNLEQALIQQQMAYQDLVLFLNMPKDANIHVNLPENTPNFTVDLPKAFAEASNNRQAVLSFRRRRLEAAKSVAEARGNNGYELNISAQLGRSNSSDILKDAYTGGNTQQNLSVGVAIPIVDWGRARNRVKQAKANRDLAEIDIELAERDFEQEIFLQTQQFNIQQKLLEGAAKADTIAKLRYNITRERYLIGKISITDLNLAQEEMNQSSRGYIDALNNFWTAYYTLRRLTLYDFERDEKIQYRYSEN</sequence>
<dbReference type="Proteomes" id="UP000220133">
    <property type="component" value="Chromosome"/>
</dbReference>
<evidence type="ECO:0000256" key="4">
    <source>
        <dbReference type="ARBA" id="ARBA00022452"/>
    </source>
</evidence>
<name>A0A291QPT2_9BACT</name>
<comment type="subcellular location">
    <subcellularLocation>
        <location evidence="1">Cell outer membrane</location>
    </subcellularLocation>
</comment>
<evidence type="ECO:0000256" key="2">
    <source>
        <dbReference type="ARBA" id="ARBA00007613"/>
    </source>
</evidence>
<gene>
    <name evidence="9" type="ORF">COR50_01505</name>
</gene>
<protein>
    <recommendedName>
        <fullName evidence="11">Transporter</fullName>
    </recommendedName>
</protein>
<evidence type="ECO:0000313" key="9">
    <source>
        <dbReference type="EMBL" id="ATL45941.1"/>
    </source>
</evidence>
<keyword evidence="8" id="KW-0732">Signal</keyword>
<dbReference type="PANTHER" id="PTHR30026">
    <property type="entry name" value="OUTER MEMBRANE PROTEIN TOLC"/>
    <property type="match status" value="1"/>
</dbReference>
<dbReference type="RefSeq" id="WP_098192331.1">
    <property type="nucleotide sequence ID" value="NZ_CP023777.1"/>
</dbReference>
<comment type="similarity">
    <text evidence="2">Belongs to the outer membrane factor (OMF) (TC 1.B.17) family.</text>
</comment>
<dbReference type="OrthoDB" id="940457at2"/>
<feature type="chain" id="PRO_5012968311" description="Transporter" evidence="8">
    <location>
        <begin position="23"/>
        <end position="490"/>
    </location>
</feature>
<keyword evidence="5" id="KW-0812">Transmembrane</keyword>
<evidence type="ECO:0000256" key="1">
    <source>
        <dbReference type="ARBA" id="ARBA00004442"/>
    </source>
</evidence>
<evidence type="ECO:0000256" key="3">
    <source>
        <dbReference type="ARBA" id="ARBA00022448"/>
    </source>
</evidence>
<evidence type="ECO:0000256" key="8">
    <source>
        <dbReference type="SAM" id="SignalP"/>
    </source>
</evidence>
<evidence type="ECO:0000256" key="5">
    <source>
        <dbReference type="ARBA" id="ARBA00022692"/>
    </source>
</evidence>
<evidence type="ECO:0008006" key="11">
    <source>
        <dbReference type="Google" id="ProtNLM"/>
    </source>
</evidence>
<evidence type="ECO:0000256" key="7">
    <source>
        <dbReference type="ARBA" id="ARBA00023237"/>
    </source>
</evidence>
<dbReference type="GO" id="GO:0015562">
    <property type="term" value="F:efflux transmembrane transporter activity"/>
    <property type="evidence" value="ECO:0007669"/>
    <property type="project" value="InterPro"/>
</dbReference>
<feature type="signal peptide" evidence="8">
    <location>
        <begin position="1"/>
        <end position="22"/>
    </location>
</feature>
<dbReference type="PANTHER" id="PTHR30026:SF20">
    <property type="entry name" value="OUTER MEMBRANE PROTEIN TOLC"/>
    <property type="match status" value="1"/>
</dbReference>
<dbReference type="GO" id="GO:0015288">
    <property type="term" value="F:porin activity"/>
    <property type="evidence" value="ECO:0007669"/>
    <property type="project" value="TreeGrafter"/>
</dbReference>
<proteinExistence type="inferred from homology"/>
<dbReference type="SUPFAM" id="SSF56954">
    <property type="entry name" value="Outer membrane efflux proteins (OEP)"/>
    <property type="match status" value="1"/>
</dbReference>
<dbReference type="KEGG" id="cbae:COR50_01505"/>
<dbReference type="Pfam" id="PF02321">
    <property type="entry name" value="OEP"/>
    <property type="match status" value="1"/>
</dbReference>
<dbReference type="AlphaFoldDB" id="A0A291QPT2"/>
<dbReference type="GO" id="GO:0009279">
    <property type="term" value="C:cell outer membrane"/>
    <property type="evidence" value="ECO:0007669"/>
    <property type="project" value="UniProtKB-SubCell"/>
</dbReference>
<dbReference type="EMBL" id="CP023777">
    <property type="protein sequence ID" value="ATL45941.1"/>
    <property type="molecule type" value="Genomic_DNA"/>
</dbReference>
<evidence type="ECO:0000313" key="10">
    <source>
        <dbReference type="Proteomes" id="UP000220133"/>
    </source>
</evidence>
<keyword evidence="10" id="KW-1185">Reference proteome</keyword>
<dbReference type="InterPro" id="IPR051906">
    <property type="entry name" value="TolC-like"/>
</dbReference>
<organism evidence="9 10">
    <name type="scientific">Chitinophaga caeni</name>
    <dbReference type="NCBI Taxonomy" id="2029983"/>
    <lineage>
        <taxon>Bacteria</taxon>
        <taxon>Pseudomonadati</taxon>
        <taxon>Bacteroidota</taxon>
        <taxon>Chitinophagia</taxon>
        <taxon>Chitinophagales</taxon>
        <taxon>Chitinophagaceae</taxon>
        <taxon>Chitinophaga</taxon>
    </lineage>
</organism>
<dbReference type="InterPro" id="IPR003423">
    <property type="entry name" value="OMP_efflux"/>
</dbReference>
<keyword evidence="4" id="KW-1134">Transmembrane beta strand</keyword>
<dbReference type="GO" id="GO:1990281">
    <property type="term" value="C:efflux pump complex"/>
    <property type="evidence" value="ECO:0007669"/>
    <property type="project" value="TreeGrafter"/>
</dbReference>
<evidence type="ECO:0000256" key="6">
    <source>
        <dbReference type="ARBA" id="ARBA00023136"/>
    </source>
</evidence>
<keyword evidence="3" id="KW-0813">Transport</keyword>
<dbReference type="Gene3D" id="1.20.1600.10">
    <property type="entry name" value="Outer membrane efflux proteins (OEP)"/>
    <property type="match status" value="1"/>
</dbReference>
<reference evidence="9 10" key="1">
    <citation type="submission" date="2017-10" db="EMBL/GenBank/DDBJ databases">
        <title>Paenichitinophaga pekingensis gen. nov., sp. nov., isolated from activated sludge.</title>
        <authorList>
            <person name="Jin D."/>
            <person name="Kong X."/>
            <person name="Deng Y."/>
            <person name="Bai Z."/>
        </authorList>
    </citation>
    <scope>NUCLEOTIDE SEQUENCE [LARGE SCALE GENOMIC DNA]</scope>
    <source>
        <strain evidence="9 10">13</strain>
    </source>
</reference>